<dbReference type="AlphaFoldDB" id="A0A1F7YZM4"/>
<name>A0A1F7YZM4_9BACT</name>
<reference evidence="1 2" key="1">
    <citation type="journal article" date="2016" name="Nat. Commun.">
        <title>Thousands of microbial genomes shed light on interconnected biogeochemical processes in an aquifer system.</title>
        <authorList>
            <person name="Anantharaman K."/>
            <person name="Brown C.T."/>
            <person name="Hug L.A."/>
            <person name="Sharon I."/>
            <person name="Castelle C.J."/>
            <person name="Probst A.J."/>
            <person name="Thomas B.C."/>
            <person name="Singh A."/>
            <person name="Wilkins M.J."/>
            <person name="Karaoz U."/>
            <person name="Brodie E.L."/>
            <person name="Williams K.H."/>
            <person name="Hubbard S.S."/>
            <person name="Banfield J.F."/>
        </authorList>
    </citation>
    <scope>NUCLEOTIDE SEQUENCE [LARGE SCALE GENOMIC DNA]</scope>
</reference>
<gene>
    <name evidence="1" type="ORF">A3D01_01035</name>
</gene>
<dbReference type="EMBL" id="MGGR01000028">
    <property type="protein sequence ID" value="OGM32741.1"/>
    <property type="molecule type" value="Genomic_DNA"/>
</dbReference>
<sequence length="209" mass="23663">MSEERIEQTKAVDEWIGKFKVELTTSEEGLTVSRVDIPEIDTMLLRGVLESYGAEFNPEKEGIKKLSQPTNKFRRPGMNAVWGEKFMENYNAWTVAWANTYEETGRKLPKLDQSGNRTSGMRHFLGELTALAAGHLSFDKFKEHLEARIVNGSTYTRGLGKSPTDILPESKRFPGSIPPYFVDSAWEVIKSRELIQKVPEISLPPDLLT</sequence>
<evidence type="ECO:0000313" key="2">
    <source>
        <dbReference type="Proteomes" id="UP000177169"/>
    </source>
</evidence>
<dbReference type="Proteomes" id="UP000177169">
    <property type="component" value="Unassembled WGS sequence"/>
</dbReference>
<proteinExistence type="predicted"/>
<evidence type="ECO:0000313" key="1">
    <source>
        <dbReference type="EMBL" id="OGM32741.1"/>
    </source>
</evidence>
<organism evidence="1 2">
    <name type="scientific">Candidatus Woesebacteria bacterium RIFCSPHIGHO2_02_FULL_39_13</name>
    <dbReference type="NCBI Taxonomy" id="1802505"/>
    <lineage>
        <taxon>Bacteria</taxon>
        <taxon>Candidatus Woeseibacteriota</taxon>
    </lineage>
</organism>
<accession>A0A1F7YZM4</accession>
<dbReference type="STRING" id="1802505.A3D01_01035"/>
<comment type="caution">
    <text evidence="1">The sequence shown here is derived from an EMBL/GenBank/DDBJ whole genome shotgun (WGS) entry which is preliminary data.</text>
</comment>
<protein>
    <submittedName>
        <fullName evidence="1">Uncharacterized protein</fullName>
    </submittedName>
</protein>